<gene>
    <name evidence="1" type="ORF">MNBD_GAMMA14-2436</name>
</gene>
<name>A0A3B0YGW6_9ZZZZ</name>
<dbReference type="EMBL" id="UOFM01000113">
    <property type="protein sequence ID" value="VAW74907.1"/>
    <property type="molecule type" value="Genomic_DNA"/>
</dbReference>
<dbReference type="AlphaFoldDB" id="A0A3B0YGW6"/>
<proteinExistence type="predicted"/>
<protein>
    <submittedName>
        <fullName evidence="1">Uncharacterized protein</fullName>
    </submittedName>
</protein>
<reference evidence="1" key="1">
    <citation type="submission" date="2018-06" db="EMBL/GenBank/DDBJ databases">
        <authorList>
            <person name="Zhirakovskaya E."/>
        </authorList>
    </citation>
    <scope>NUCLEOTIDE SEQUENCE</scope>
</reference>
<evidence type="ECO:0000313" key="1">
    <source>
        <dbReference type="EMBL" id="VAW74907.1"/>
    </source>
</evidence>
<organism evidence="1">
    <name type="scientific">hydrothermal vent metagenome</name>
    <dbReference type="NCBI Taxonomy" id="652676"/>
    <lineage>
        <taxon>unclassified sequences</taxon>
        <taxon>metagenomes</taxon>
        <taxon>ecological metagenomes</taxon>
    </lineage>
</organism>
<sequence>MAHLDRISPSKSMRELRPECYTDTEDHIVGCSASGPVYKEAINDGPEKSLPIYI</sequence>
<accession>A0A3B0YGW6</accession>